<organism evidence="1 2">
    <name type="scientific">Kineococcus xinjiangensis</name>
    <dbReference type="NCBI Taxonomy" id="512762"/>
    <lineage>
        <taxon>Bacteria</taxon>
        <taxon>Bacillati</taxon>
        <taxon>Actinomycetota</taxon>
        <taxon>Actinomycetes</taxon>
        <taxon>Kineosporiales</taxon>
        <taxon>Kineosporiaceae</taxon>
        <taxon>Kineococcus</taxon>
    </lineage>
</organism>
<reference evidence="1 2" key="1">
    <citation type="submission" date="2018-02" db="EMBL/GenBank/DDBJ databases">
        <title>Genomic Encyclopedia of Archaeal and Bacterial Type Strains, Phase II (KMG-II): from individual species to whole genera.</title>
        <authorList>
            <person name="Goeker M."/>
        </authorList>
    </citation>
    <scope>NUCLEOTIDE SEQUENCE [LARGE SCALE GENOMIC DNA]</scope>
    <source>
        <strain evidence="1 2">DSM 22857</strain>
    </source>
</reference>
<protein>
    <submittedName>
        <fullName evidence="1">Uncharacterized protein</fullName>
    </submittedName>
</protein>
<evidence type="ECO:0000313" key="1">
    <source>
        <dbReference type="EMBL" id="PPK94163.1"/>
    </source>
</evidence>
<dbReference type="RefSeq" id="WP_211291087.1">
    <property type="nucleotide sequence ID" value="NZ_PTJD01000008.1"/>
</dbReference>
<proteinExistence type="predicted"/>
<keyword evidence="2" id="KW-1185">Reference proteome</keyword>
<comment type="caution">
    <text evidence="1">The sequence shown here is derived from an EMBL/GenBank/DDBJ whole genome shotgun (WGS) entry which is preliminary data.</text>
</comment>
<evidence type="ECO:0000313" key="2">
    <source>
        <dbReference type="Proteomes" id="UP000239485"/>
    </source>
</evidence>
<dbReference type="AlphaFoldDB" id="A0A2S6IIW6"/>
<gene>
    <name evidence="1" type="ORF">CLV92_10862</name>
</gene>
<accession>A0A2S6IIW6</accession>
<name>A0A2S6IIW6_9ACTN</name>
<dbReference type="Proteomes" id="UP000239485">
    <property type="component" value="Unassembled WGS sequence"/>
</dbReference>
<dbReference type="EMBL" id="PTJD01000008">
    <property type="protein sequence ID" value="PPK94163.1"/>
    <property type="molecule type" value="Genomic_DNA"/>
</dbReference>
<sequence>MTDMQLWSVTLTVAGDPVEPSELRAALDRLLLERPFISAIRYCADRAELRYWDEAETLDDAAALALRLWGEHRPSTGLPGWRPVGLEVLDRGTIEHRASQAAPATHAARRRERLPVPVSPVGNIAAW</sequence>